<evidence type="ECO:0000313" key="8">
    <source>
        <dbReference type="EMBL" id="KAK2078840.1"/>
    </source>
</evidence>
<accession>A0AAD9MKX5</accession>
<gene>
    <name evidence="8" type="ORF">QBZ16_003680</name>
</gene>
<organism evidence="8 9">
    <name type="scientific">Prototheca wickerhamii</name>
    <dbReference type="NCBI Taxonomy" id="3111"/>
    <lineage>
        <taxon>Eukaryota</taxon>
        <taxon>Viridiplantae</taxon>
        <taxon>Chlorophyta</taxon>
        <taxon>core chlorophytes</taxon>
        <taxon>Trebouxiophyceae</taxon>
        <taxon>Chlorellales</taxon>
        <taxon>Chlorellaceae</taxon>
        <taxon>Prototheca</taxon>
    </lineage>
</organism>
<dbReference type="AlphaFoldDB" id="A0AAD9MKX5"/>
<feature type="zinc finger region" description="C3H1-type" evidence="5">
    <location>
        <begin position="78"/>
        <end position="105"/>
    </location>
</feature>
<dbReference type="InterPro" id="IPR057444">
    <property type="entry name" value="Znf-CCCH_AtC3H23-like"/>
</dbReference>
<keyword evidence="9" id="KW-1185">Reference proteome</keyword>
<evidence type="ECO:0000259" key="7">
    <source>
        <dbReference type="PROSITE" id="PS50103"/>
    </source>
</evidence>
<keyword evidence="3 5" id="KW-0862">Zinc</keyword>
<dbReference type="EMBL" id="JASFZW010000004">
    <property type="protein sequence ID" value="KAK2078840.1"/>
    <property type="molecule type" value="Genomic_DNA"/>
</dbReference>
<comment type="caution">
    <text evidence="8">The sequence shown here is derived from an EMBL/GenBank/DDBJ whole genome shotgun (WGS) entry which is preliminary data.</text>
</comment>
<evidence type="ECO:0000256" key="4">
    <source>
        <dbReference type="ARBA" id="ARBA00023125"/>
    </source>
</evidence>
<evidence type="ECO:0000256" key="5">
    <source>
        <dbReference type="PROSITE-ProRule" id="PRU00723"/>
    </source>
</evidence>
<dbReference type="Proteomes" id="UP001255856">
    <property type="component" value="Unassembled WGS sequence"/>
</dbReference>
<evidence type="ECO:0000313" key="9">
    <source>
        <dbReference type="Proteomes" id="UP001255856"/>
    </source>
</evidence>
<feature type="compositionally biased region" description="Basic and acidic residues" evidence="6">
    <location>
        <begin position="460"/>
        <end position="470"/>
    </location>
</feature>
<evidence type="ECO:0000256" key="1">
    <source>
        <dbReference type="ARBA" id="ARBA00022723"/>
    </source>
</evidence>
<dbReference type="Pfam" id="PF25512">
    <property type="entry name" value="zf-CCCH_AtC3H23"/>
    <property type="match status" value="1"/>
</dbReference>
<name>A0AAD9MKX5_PROWI</name>
<evidence type="ECO:0000256" key="6">
    <source>
        <dbReference type="SAM" id="MobiDB-lite"/>
    </source>
</evidence>
<dbReference type="PROSITE" id="PS50103">
    <property type="entry name" value="ZF_C3H1"/>
    <property type="match status" value="1"/>
</dbReference>
<feature type="compositionally biased region" description="Low complexity" evidence="6">
    <location>
        <begin position="311"/>
        <end position="326"/>
    </location>
</feature>
<keyword evidence="2 5" id="KW-0863">Zinc-finger</keyword>
<dbReference type="InterPro" id="IPR045234">
    <property type="entry name" value="Unkempt-like"/>
</dbReference>
<reference evidence="8" key="1">
    <citation type="submission" date="2021-01" db="EMBL/GenBank/DDBJ databases">
        <authorList>
            <person name="Eckstrom K.M.E."/>
        </authorList>
    </citation>
    <scope>NUCLEOTIDE SEQUENCE</scope>
    <source>
        <strain evidence="8">UVCC 0001</strain>
    </source>
</reference>
<dbReference type="InterPro" id="IPR000571">
    <property type="entry name" value="Znf_CCCH"/>
</dbReference>
<dbReference type="GO" id="GO:0003677">
    <property type="term" value="F:DNA binding"/>
    <property type="evidence" value="ECO:0007669"/>
    <property type="project" value="UniProtKB-KW"/>
</dbReference>
<protein>
    <recommendedName>
        <fullName evidence="7">C3H1-type domain-containing protein</fullName>
    </recommendedName>
</protein>
<evidence type="ECO:0000256" key="2">
    <source>
        <dbReference type="ARBA" id="ARBA00022771"/>
    </source>
</evidence>
<feature type="domain" description="C3H1-type" evidence="7">
    <location>
        <begin position="78"/>
        <end position="105"/>
    </location>
</feature>
<sequence length="555" mass="57201">MADPFGQQGAQGEEGAYDELNAPEYSTDEFRMFHFKASGAACMRTVERCPKRCVHDWRLCPFAHPTENARRRDPRLVRYAPIPCPEYKRGICLRGDACSYAHGVYECWLHPARYRTQLCKEGAACRRPVCFFAHAPGDLRQPTHQFSAGPAPAGAVTSPPGRGAGHGTGPRPAPPAQQQPSAAPEREVAPFVAAPARHRGPCPPESPFVESVPAAQLRSSPVAAGPRKAGGPVGAEAPSTPEPIRAHSCSAASSAYQLAALLSPRGGGAPAGQLPLGGDGSTPRMSNAVARKLGLAPQRACGRRGAGAGANTGAYAAPQQPQQPTQHGFRVGGQPGHRANGQGAPGARSHALDVASSERYPAEATGGSTIPAAYSEGGLAGMHPALLSFMASKQRGPGGVEPASSLIGADLLPAEESQIAGLETVGSVLAGLGGLGLDDEPAAATVFQLSCSATATPQTARDEPARRENEGSPSAIPAKHWGQFPATLAPVAIGPSSWGPTPVAVSAFSTPRGPQGSGSFLNIAFPSSLDVAFLPDQHLNGGAFFQPSPSPRAHQ</sequence>
<feature type="region of interest" description="Disordered" evidence="6">
    <location>
        <begin position="301"/>
        <end position="351"/>
    </location>
</feature>
<keyword evidence="1 5" id="KW-0479">Metal-binding</keyword>
<dbReference type="PANTHER" id="PTHR14493">
    <property type="entry name" value="UNKEMPT FAMILY MEMBER"/>
    <property type="match status" value="1"/>
</dbReference>
<dbReference type="Pfam" id="PF00642">
    <property type="entry name" value="zf-CCCH"/>
    <property type="match status" value="1"/>
</dbReference>
<dbReference type="SMART" id="SM00356">
    <property type="entry name" value="ZnF_C3H1"/>
    <property type="match status" value="2"/>
</dbReference>
<dbReference type="PANTHER" id="PTHR14493:SF50">
    <property type="entry name" value="RING FINGER PROTEIN UNKEMPT"/>
    <property type="match status" value="1"/>
</dbReference>
<evidence type="ECO:0000256" key="3">
    <source>
        <dbReference type="ARBA" id="ARBA00022833"/>
    </source>
</evidence>
<feature type="region of interest" description="Disordered" evidence="6">
    <location>
        <begin position="455"/>
        <end position="480"/>
    </location>
</feature>
<dbReference type="Gene3D" id="3.30.1370.210">
    <property type="match status" value="1"/>
</dbReference>
<dbReference type="GO" id="GO:0008270">
    <property type="term" value="F:zinc ion binding"/>
    <property type="evidence" value="ECO:0007669"/>
    <property type="project" value="UniProtKB-KW"/>
</dbReference>
<feature type="region of interest" description="Disordered" evidence="6">
    <location>
        <begin position="141"/>
        <end position="242"/>
    </location>
</feature>
<keyword evidence="4" id="KW-0238">DNA-binding</keyword>
<proteinExistence type="predicted"/>